<keyword evidence="3 5" id="KW-1133">Transmembrane helix</keyword>
<accession>A0A1I8NU99</accession>
<keyword evidence="4 5" id="KW-0472">Membrane</keyword>
<dbReference type="CDD" id="cd15039">
    <property type="entry name" value="7tmB3_Methuselah-like"/>
    <property type="match status" value="1"/>
</dbReference>
<organism evidence="7 8">
    <name type="scientific">Stomoxys calcitrans</name>
    <name type="common">Stable fly</name>
    <name type="synonym">Conops calcitrans</name>
    <dbReference type="NCBI Taxonomy" id="35570"/>
    <lineage>
        <taxon>Eukaryota</taxon>
        <taxon>Metazoa</taxon>
        <taxon>Ecdysozoa</taxon>
        <taxon>Arthropoda</taxon>
        <taxon>Hexapoda</taxon>
        <taxon>Insecta</taxon>
        <taxon>Pterygota</taxon>
        <taxon>Neoptera</taxon>
        <taxon>Endopterygota</taxon>
        <taxon>Diptera</taxon>
        <taxon>Brachycera</taxon>
        <taxon>Muscomorpha</taxon>
        <taxon>Muscoidea</taxon>
        <taxon>Muscidae</taxon>
        <taxon>Stomoxys</taxon>
    </lineage>
</organism>
<evidence type="ECO:0000256" key="3">
    <source>
        <dbReference type="ARBA" id="ARBA00022989"/>
    </source>
</evidence>
<dbReference type="InterPro" id="IPR017981">
    <property type="entry name" value="GPCR_2-like_7TM"/>
</dbReference>
<feature type="transmembrane region" description="Helical" evidence="5">
    <location>
        <begin position="449"/>
        <end position="473"/>
    </location>
</feature>
<dbReference type="PANTHER" id="PTHR46953:SF2">
    <property type="entry name" value="G-PROTEIN COUPLED RECEPTOR MTH-LIKE 5-RELATED"/>
    <property type="match status" value="1"/>
</dbReference>
<dbReference type="PRINTS" id="PR00249">
    <property type="entry name" value="GPCRSECRETIN"/>
</dbReference>
<comment type="subcellular location">
    <subcellularLocation>
        <location evidence="1">Membrane</location>
        <topology evidence="1">Multi-pass membrane protein</topology>
    </subcellularLocation>
</comment>
<feature type="transmembrane region" description="Helical" evidence="5">
    <location>
        <begin position="479"/>
        <end position="499"/>
    </location>
</feature>
<dbReference type="PROSITE" id="PS50261">
    <property type="entry name" value="G_PROTEIN_RECEP_F2_4"/>
    <property type="match status" value="1"/>
</dbReference>
<dbReference type="GO" id="GO:0007166">
    <property type="term" value="P:cell surface receptor signaling pathway"/>
    <property type="evidence" value="ECO:0007669"/>
    <property type="project" value="InterPro"/>
</dbReference>
<evidence type="ECO:0000256" key="2">
    <source>
        <dbReference type="ARBA" id="ARBA00022692"/>
    </source>
</evidence>
<dbReference type="EnsemblMetazoa" id="SCAU002095-RA">
    <property type="protein sequence ID" value="SCAU002095-PA"/>
    <property type="gene ID" value="SCAU002095"/>
</dbReference>
<dbReference type="GO" id="GO:0004930">
    <property type="term" value="F:G protein-coupled receptor activity"/>
    <property type="evidence" value="ECO:0007669"/>
    <property type="project" value="InterPro"/>
</dbReference>
<dbReference type="AlphaFoldDB" id="A0A1I8NU99"/>
<evidence type="ECO:0000256" key="4">
    <source>
        <dbReference type="ARBA" id="ARBA00023136"/>
    </source>
</evidence>
<feature type="transmembrane region" description="Helical" evidence="5">
    <location>
        <begin position="260"/>
        <end position="278"/>
    </location>
</feature>
<dbReference type="KEGG" id="scac:106083327"/>
<sequence>MIWINKSGCNSTDHYCCDFTPLMPLEYKQKMLFKQLTQRQTVGSMDYRSVNRWLILAYSLALMTVKAHANLQQQTGDTGHNDAGINGVGFGTGYGNDGDEGFVMINKCCEKFEIRIDSICSQVNKSEYYQPMFTSYGGQHNMPVKYKFVIGLPACGSMQTWPIYHYQGSPDKLVLLEDGKLRHYTNTNEDDENSDYSESFGDDENKPLFYDYGRDQYCIDRAISTSGNHRQVLFANICLAKKELKWTDTSFLMRKILNPIFHVISLIMLLIIAIVYFILPTLRDLVGNIVTTIAVCLMVGQVADLVRIFTEFTSHVSFIVADIILYFSILAAFFWLNSFGYYIWKTFRSRNVFLRVTDARKYCYYSAYAWGTTAFMAAMAVFAHFFLDAETYKKQNVVADQETMGWLGIAIFFAPIACTILVDIFFYVTTLKLINRRNVYGRIQHKLKANFIMFALMLLVLTAGWLFLCLSWLNFEGLFYAQIVVNALQSPLLLYICVLRQKHVTFLLKKSCCYNEPPSTNDWGDEMHYMNCNDY</sequence>
<dbReference type="InterPro" id="IPR000832">
    <property type="entry name" value="GPCR_2_secretin-like"/>
</dbReference>
<proteinExistence type="predicted"/>
<dbReference type="VEuPathDB" id="VectorBase:SCAU002095"/>
<feature type="domain" description="G-protein coupled receptors family 2 profile 2" evidence="6">
    <location>
        <begin position="254"/>
        <end position="501"/>
    </location>
</feature>
<dbReference type="Proteomes" id="UP000095300">
    <property type="component" value="Unassembled WGS sequence"/>
</dbReference>
<dbReference type="PANTHER" id="PTHR46953">
    <property type="entry name" value="G-PROTEIN COUPLED RECEPTOR MTH-LIKE 1-RELATED"/>
    <property type="match status" value="1"/>
</dbReference>
<evidence type="ECO:0000313" key="8">
    <source>
        <dbReference type="Proteomes" id="UP000095300"/>
    </source>
</evidence>
<dbReference type="InterPro" id="IPR052808">
    <property type="entry name" value="GPCR_Mth-like"/>
</dbReference>
<protein>
    <recommendedName>
        <fullName evidence="6">G-protein coupled receptors family 2 profile 2 domain-containing protein</fullName>
    </recommendedName>
</protein>
<evidence type="ECO:0000256" key="5">
    <source>
        <dbReference type="SAM" id="Phobius"/>
    </source>
</evidence>
<keyword evidence="2 5" id="KW-0812">Transmembrane</keyword>
<keyword evidence="8" id="KW-1185">Reference proteome</keyword>
<dbReference type="STRING" id="35570.A0A1I8NU99"/>
<feature type="transmembrane region" description="Helical" evidence="5">
    <location>
        <begin position="285"/>
        <end position="303"/>
    </location>
</feature>
<name>A0A1I8NU99_STOCA</name>
<feature type="transmembrane region" description="Helical" evidence="5">
    <location>
        <begin position="365"/>
        <end position="386"/>
    </location>
</feature>
<evidence type="ECO:0000256" key="1">
    <source>
        <dbReference type="ARBA" id="ARBA00004141"/>
    </source>
</evidence>
<reference evidence="7" key="1">
    <citation type="submission" date="2020-05" db="UniProtKB">
        <authorList>
            <consortium name="EnsemblMetazoa"/>
        </authorList>
    </citation>
    <scope>IDENTIFICATION</scope>
    <source>
        <strain evidence="7">USDA</strain>
    </source>
</reference>
<gene>
    <name evidence="7" type="primary">106083327</name>
</gene>
<feature type="transmembrane region" description="Helical" evidence="5">
    <location>
        <begin position="406"/>
        <end position="428"/>
    </location>
</feature>
<dbReference type="GO" id="GO:0016020">
    <property type="term" value="C:membrane"/>
    <property type="evidence" value="ECO:0007669"/>
    <property type="project" value="UniProtKB-SubCell"/>
</dbReference>
<dbReference type="Gene3D" id="1.20.1070.10">
    <property type="entry name" value="Rhodopsin 7-helix transmembrane proteins"/>
    <property type="match status" value="1"/>
</dbReference>
<evidence type="ECO:0000313" key="7">
    <source>
        <dbReference type="EnsemblMetazoa" id="SCAU002095-PA"/>
    </source>
</evidence>
<dbReference type="OrthoDB" id="6339480at2759"/>
<evidence type="ECO:0000259" key="6">
    <source>
        <dbReference type="PROSITE" id="PS50261"/>
    </source>
</evidence>
<feature type="transmembrane region" description="Helical" evidence="5">
    <location>
        <begin position="323"/>
        <end position="344"/>
    </location>
</feature>